<proteinExistence type="predicted"/>
<dbReference type="SUPFAM" id="SSF53335">
    <property type="entry name" value="S-adenosyl-L-methionine-dependent methyltransferases"/>
    <property type="match status" value="1"/>
</dbReference>
<dbReference type="AlphaFoldDB" id="A0A644XNQ9"/>
<dbReference type="EMBL" id="VSSQ01002868">
    <property type="protein sequence ID" value="MPM17826.1"/>
    <property type="molecule type" value="Genomic_DNA"/>
</dbReference>
<dbReference type="InterPro" id="IPR029063">
    <property type="entry name" value="SAM-dependent_MTases_sf"/>
</dbReference>
<comment type="caution">
    <text evidence="1">The sequence shown here is derived from an EMBL/GenBank/DDBJ whole genome shotgun (WGS) entry which is preliminary data.</text>
</comment>
<evidence type="ECO:0000313" key="1">
    <source>
        <dbReference type="EMBL" id="MPM17826.1"/>
    </source>
</evidence>
<organism evidence="1">
    <name type="scientific">bioreactor metagenome</name>
    <dbReference type="NCBI Taxonomy" id="1076179"/>
    <lineage>
        <taxon>unclassified sequences</taxon>
        <taxon>metagenomes</taxon>
        <taxon>ecological metagenomes</taxon>
    </lineage>
</organism>
<protein>
    <recommendedName>
        <fullName evidence="2">Methyltransferase domain-containing protein</fullName>
    </recommendedName>
</protein>
<dbReference type="Gene3D" id="3.40.50.150">
    <property type="entry name" value="Vaccinia Virus protein VP39"/>
    <property type="match status" value="1"/>
</dbReference>
<reference evidence="1" key="1">
    <citation type="submission" date="2019-08" db="EMBL/GenBank/DDBJ databases">
        <authorList>
            <person name="Kucharzyk K."/>
            <person name="Murdoch R.W."/>
            <person name="Higgins S."/>
            <person name="Loffler F."/>
        </authorList>
    </citation>
    <scope>NUCLEOTIDE SEQUENCE</scope>
</reference>
<name>A0A644XNQ9_9ZZZZ</name>
<accession>A0A644XNQ9</accession>
<sequence length="243" mass="27172">MREEGNGANQLSSYKWTDENIRWMLDAAKKSRYYPTIAEKIAAYLPPSARVFDAGGGLGDLAMWLSYHVRHVTVIEQDPKAVAAFRTRCPKNVSTMMGDVFTYIPDTLYDALVLCFFGKPGEVLPLAKELSRGKTFVVQSAESEKAFSLNPQEAHRITIHDIANELKAQNISYSLELFDVEHGQPFASLEDACAFFSFYSRRECSAAEVEPLLSKTNDPALPLYFAKTRKLGLLIFEAGAKKN</sequence>
<evidence type="ECO:0008006" key="2">
    <source>
        <dbReference type="Google" id="ProtNLM"/>
    </source>
</evidence>
<gene>
    <name evidence="1" type="ORF">SDC9_64225</name>
</gene>